<feature type="coiled-coil region" evidence="1">
    <location>
        <begin position="321"/>
        <end position="371"/>
    </location>
</feature>
<dbReference type="OrthoDB" id="3135773at2759"/>
<keyword evidence="1" id="KW-0175">Coiled coil</keyword>
<dbReference type="RefSeq" id="XP_013385176.1">
    <property type="nucleotide sequence ID" value="XM_013529722.1"/>
</dbReference>
<organism evidence="2 3">
    <name type="scientific">Lingula anatina</name>
    <name type="common">Brachiopod</name>
    <name type="synonym">Lingula unguis</name>
    <dbReference type="NCBI Taxonomy" id="7574"/>
    <lineage>
        <taxon>Eukaryota</taxon>
        <taxon>Metazoa</taxon>
        <taxon>Spiralia</taxon>
        <taxon>Lophotrochozoa</taxon>
        <taxon>Brachiopoda</taxon>
        <taxon>Linguliformea</taxon>
        <taxon>Lingulata</taxon>
        <taxon>Lingulida</taxon>
        <taxon>Linguloidea</taxon>
        <taxon>Lingulidae</taxon>
        <taxon>Lingula</taxon>
    </lineage>
</organism>
<dbReference type="GeneID" id="106155077"/>
<sequence length="448" mass="52365">MSSAGASVSEMWRKEGNQHYVSVRDSLTPDLRRQRLLSALKCYYKANDFSNTAVERSSAAKNTGMAAWKLAVVLRICNERFSLQQHYFKEAIQHFNLGITSGEPVQSEDWVKKVTGMLFSCTQEALQNCGNLETDQRVQAIEEYLNYLSPDHPSPRTDCFIEIANVLFRAGITSLQIGNYKDCLQRMHQCYQPIEEGKRSARDGIDLLQELQILENDVFIHTCVSESIQARTTGDEILQGILLNEEDLNISMIWEVVDWYRRAVLLTRELEVEMEAIALSRIGKVFDKVLKMKVKAKESYMRCIHLALSMYPRTFSDQDWYQEANQTLEQYQQEVQQQEDYLWQKERAETLKELTAEIKQLDQKENEYHTSFLQFVYKTFPPKNPKFGLSEEAKKENAYLESSKVKKLLQQAVVHYHPDRQKQYNDKKWLVLSEEITKRLTKRYEQTK</sequence>
<name>A0A1S3HI71_LINAN</name>
<evidence type="ECO:0000313" key="3">
    <source>
        <dbReference type="RefSeq" id="XP_013385176.1"/>
    </source>
</evidence>
<protein>
    <submittedName>
        <fullName evidence="3">Uncharacterized protein LOC106155077 isoform X1</fullName>
    </submittedName>
</protein>
<dbReference type="KEGG" id="lak:106155077"/>
<evidence type="ECO:0000256" key="1">
    <source>
        <dbReference type="SAM" id="Coils"/>
    </source>
</evidence>
<keyword evidence="2" id="KW-1185">Reference proteome</keyword>
<proteinExistence type="predicted"/>
<dbReference type="AlphaFoldDB" id="A0A1S3HI71"/>
<gene>
    <name evidence="3" type="primary">LOC106155077</name>
</gene>
<dbReference type="OMA" id="CLNAMRD"/>
<evidence type="ECO:0000313" key="2">
    <source>
        <dbReference type="Proteomes" id="UP000085678"/>
    </source>
</evidence>
<dbReference type="InParanoid" id="A0A1S3HI71"/>
<accession>A0A1S3HI71</accession>
<reference evidence="3" key="1">
    <citation type="submission" date="2025-08" db="UniProtKB">
        <authorList>
            <consortium name="RefSeq"/>
        </authorList>
    </citation>
    <scope>IDENTIFICATION</scope>
    <source>
        <tissue evidence="3">Gonads</tissue>
    </source>
</reference>
<dbReference type="Proteomes" id="UP000085678">
    <property type="component" value="Unplaced"/>
</dbReference>